<dbReference type="EMBL" id="UOFB01000297">
    <property type="protein sequence ID" value="VAW48847.1"/>
    <property type="molecule type" value="Genomic_DNA"/>
</dbReference>
<proteinExistence type="predicted"/>
<reference evidence="2" key="1">
    <citation type="submission" date="2018-06" db="EMBL/GenBank/DDBJ databases">
        <authorList>
            <person name="Zhirakovskaya E."/>
        </authorList>
    </citation>
    <scope>NUCLEOTIDE SEQUENCE</scope>
</reference>
<keyword evidence="1" id="KW-0175">Coiled coil</keyword>
<evidence type="ECO:0000313" key="2">
    <source>
        <dbReference type="EMBL" id="VAW48847.1"/>
    </source>
</evidence>
<protein>
    <submittedName>
        <fullName evidence="2">Uncharacterized protein</fullName>
    </submittedName>
</protein>
<evidence type="ECO:0000256" key="1">
    <source>
        <dbReference type="SAM" id="Coils"/>
    </source>
</evidence>
<sequence>MPTNIDKNKLNLLIRNPRLSTTDKTLIQDASKNIRELEMKVKKLEGNLNSETALLKNPKVKKLIEKEVTKAKSSETTLMQKEIRSLQATLNSESKLKSLPPVKRLIEKEKSKEVKTFQNKIAKLDQALILKDSKINDLTNLININRTKPVDNKEFNRFISNSITELQKSFTQATSDAETDILIRDVEIEARVMTEMKNNKPVFIIPSRIDMKELGGENFQKLKYSLSVVPKDI</sequence>
<gene>
    <name evidence="2" type="ORF">MNBD_GAMMA04-708</name>
</gene>
<organism evidence="2">
    <name type="scientific">hydrothermal vent metagenome</name>
    <dbReference type="NCBI Taxonomy" id="652676"/>
    <lineage>
        <taxon>unclassified sequences</taxon>
        <taxon>metagenomes</taxon>
        <taxon>ecological metagenomes</taxon>
    </lineage>
</organism>
<feature type="coiled-coil region" evidence="1">
    <location>
        <begin position="27"/>
        <end position="54"/>
    </location>
</feature>
<dbReference type="AlphaFoldDB" id="A0A3B0WDT3"/>
<name>A0A3B0WDT3_9ZZZZ</name>
<accession>A0A3B0WDT3</accession>